<evidence type="ECO:0000259" key="1">
    <source>
        <dbReference type="Pfam" id="PF13628"/>
    </source>
</evidence>
<dbReference type="EMBL" id="AP018174">
    <property type="protein sequence ID" value="BAY17730.1"/>
    <property type="molecule type" value="Genomic_DNA"/>
</dbReference>
<reference evidence="2 3" key="1">
    <citation type="submission" date="2017-06" db="EMBL/GenBank/DDBJ databases">
        <title>Genome sequencing of cyanobaciteial culture collection at National Institute for Environmental Studies (NIES).</title>
        <authorList>
            <person name="Hirose Y."/>
            <person name="Shimura Y."/>
            <person name="Fujisawa T."/>
            <person name="Nakamura Y."/>
            <person name="Kawachi M."/>
        </authorList>
    </citation>
    <scope>NUCLEOTIDE SEQUENCE [LARGE SCALE GENOMIC DNA]</scope>
    <source>
        <strain evidence="2 3">NIES-21</strain>
    </source>
</reference>
<feature type="domain" description="DUF4142" evidence="1">
    <location>
        <begin position="1"/>
        <end position="85"/>
    </location>
</feature>
<keyword evidence="3" id="KW-1185">Reference proteome</keyword>
<protein>
    <recommendedName>
        <fullName evidence="1">DUF4142 domain-containing protein</fullName>
    </recommendedName>
</protein>
<organism evidence="2 3">
    <name type="scientific">Anabaenopsis circularis NIES-21</name>
    <dbReference type="NCBI Taxonomy" id="1085406"/>
    <lineage>
        <taxon>Bacteria</taxon>
        <taxon>Bacillati</taxon>
        <taxon>Cyanobacteriota</taxon>
        <taxon>Cyanophyceae</taxon>
        <taxon>Nostocales</taxon>
        <taxon>Nodulariaceae</taxon>
        <taxon>Anabaenopsis</taxon>
    </lineage>
</organism>
<proteinExistence type="predicted"/>
<dbReference type="InterPro" id="IPR025419">
    <property type="entry name" value="DUF4142"/>
</dbReference>
<accession>A0A1Z4GJP1</accession>
<name>A0A1Z4GJP1_9CYAN</name>
<gene>
    <name evidence="2" type="ORF">NIES21_35720</name>
</gene>
<evidence type="ECO:0000313" key="2">
    <source>
        <dbReference type="EMBL" id="BAY17730.1"/>
    </source>
</evidence>
<dbReference type="Proteomes" id="UP000218287">
    <property type="component" value="Chromosome"/>
</dbReference>
<sequence length="97" mass="10783">MANQKGITTPTTLSPKYQAAIARLSQFSGGDFDQAYKEEAGINLHTEYFVVQRRESQLGQDSDLQAFATKNIPITLRHLQMGQRLLTQATPRSSKGN</sequence>
<dbReference type="AlphaFoldDB" id="A0A1Z4GJP1"/>
<evidence type="ECO:0000313" key="3">
    <source>
        <dbReference type="Proteomes" id="UP000218287"/>
    </source>
</evidence>
<dbReference type="Pfam" id="PF13628">
    <property type="entry name" value="DUF4142"/>
    <property type="match status" value="1"/>
</dbReference>